<protein>
    <submittedName>
        <fullName evidence="2">Uncharacterized protein</fullName>
    </submittedName>
</protein>
<dbReference type="Proteomes" id="UP001066276">
    <property type="component" value="Chromosome 3_2"/>
</dbReference>
<gene>
    <name evidence="2" type="ORF">NDU88_005203</name>
</gene>
<proteinExistence type="predicted"/>
<feature type="region of interest" description="Disordered" evidence="1">
    <location>
        <begin position="1"/>
        <end position="144"/>
    </location>
</feature>
<comment type="caution">
    <text evidence="2">The sequence shown here is derived from an EMBL/GenBank/DDBJ whole genome shotgun (WGS) entry which is preliminary data.</text>
</comment>
<evidence type="ECO:0000313" key="2">
    <source>
        <dbReference type="EMBL" id="KAJ1179975.1"/>
    </source>
</evidence>
<organism evidence="2 3">
    <name type="scientific">Pleurodeles waltl</name>
    <name type="common">Iberian ribbed newt</name>
    <dbReference type="NCBI Taxonomy" id="8319"/>
    <lineage>
        <taxon>Eukaryota</taxon>
        <taxon>Metazoa</taxon>
        <taxon>Chordata</taxon>
        <taxon>Craniata</taxon>
        <taxon>Vertebrata</taxon>
        <taxon>Euteleostomi</taxon>
        <taxon>Amphibia</taxon>
        <taxon>Batrachia</taxon>
        <taxon>Caudata</taxon>
        <taxon>Salamandroidea</taxon>
        <taxon>Salamandridae</taxon>
        <taxon>Pleurodelinae</taxon>
        <taxon>Pleurodeles</taxon>
    </lineage>
</organism>
<feature type="compositionally biased region" description="Low complexity" evidence="1">
    <location>
        <begin position="42"/>
        <end position="75"/>
    </location>
</feature>
<evidence type="ECO:0000256" key="1">
    <source>
        <dbReference type="SAM" id="MobiDB-lite"/>
    </source>
</evidence>
<evidence type="ECO:0000313" key="3">
    <source>
        <dbReference type="Proteomes" id="UP001066276"/>
    </source>
</evidence>
<feature type="compositionally biased region" description="Basic residues" evidence="1">
    <location>
        <begin position="10"/>
        <end position="19"/>
    </location>
</feature>
<name>A0AAV7TU57_PLEWA</name>
<feature type="compositionally biased region" description="Basic and acidic residues" evidence="1">
    <location>
        <begin position="119"/>
        <end position="131"/>
    </location>
</feature>
<keyword evidence="3" id="KW-1185">Reference proteome</keyword>
<dbReference type="EMBL" id="JANPWB010000006">
    <property type="protein sequence ID" value="KAJ1179975.1"/>
    <property type="molecule type" value="Genomic_DNA"/>
</dbReference>
<accession>A0AAV7TU57</accession>
<dbReference type="AlphaFoldDB" id="A0AAV7TU57"/>
<reference evidence="2" key="1">
    <citation type="journal article" date="2022" name="bioRxiv">
        <title>Sequencing and chromosome-scale assembly of the giantPleurodeles waltlgenome.</title>
        <authorList>
            <person name="Brown T."/>
            <person name="Elewa A."/>
            <person name="Iarovenko S."/>
            <person name="Subramanian E."/>
            <person name="Araus A.J."/>
            <person name="Petzold A."/>
            <person name="Susuki M."/>
            <person name="Suzuki K.-i.T."/>
            <person name="Hayashi T."/>
            <person name="Toyoda A."/>
            <person name="Oliveira C."/>
            <person name="Osipova E."/>
            <person name="Leigh N.D."/>
            <person name="Simon A."/>
            <person name="Yun M.H."/>
        </authorList>
    </citation>
    <scope>NUCLEOTIDE SEQUENCE</scope>
    <source>
        <strain evidence="2">20211129_DDA</strain>
        <tissue evidence="2">Liver</tissue>
    </source>
</reference>
<sequence length="144" mass="15276">MRGGAVTPRQHPRSRRKGPPRVLQLLTQTAAPTAVRGQIKGAPRAPRPLTRATAPTAARSGDAAAAAARKYSTTTPVLRAVCGEDRRPTLGPRPRRGKKNNTWPEKRAAAGPATLNTDRGSHRGTRSEKRAAAGPATPNTSRQL</sequence>